<dbReference type="RefSeq" id="WP_196417288.1">
    <property type="nucleotide sequence ID" value="NZ_JADQTO010000015.1"/>
</dbReference>
<organism evidence="2 3">
    <name type="scientific">Actinoplanes aureus</name>
    <dbReference type="NCBI Taxonomy" id="2792083"/>
    <lineage>
        <taxon>Bacteria</taxon>
        <taxon>Bacillati</taxon>
        <taxon>Actinomycetota</taxon>
        <taxon>Actinomycetes</taxon>
        <taxon>Micromonosporales</taxon>
        <taxon>Micromonosporaceae</taxon>
        <taxon>Actinoplanes</taxon>
    </lineage>
</organism>
<keyword evidence="1" id="KW-1133">Transmembrane helix</keyword>
<proteinExistence type="predicted"/>
<feature type="transmembrane region" description="Helical" evidence="1">
    <location>
        <begin position="30"/>
        <end position="50"/>
    </location>
</feature>
<sequence length="51" mass="5586">MVDDLALVASLIVIGYLAVRRVRLPVWQKLIVLFAEFALGAAVVVLELLAH</sequence>
<keyword evidence="1" id="KW-0472">Membrane</keyword>
<accession>A0A931G1U1</accession>
<feature type="transmembrane region" description="Helical" evidence="1">
    <location>
        <begin position="6"/>
        <end position="23"/>
    </location>
</feature>
<name>A0A931G1U1_9ACTN</name>
<gene>
    <name evidence="2" type="ORF">I4J89_29085</name>
</gene>
<reference evidence="2" key="1">
    <citation type="submission" date="2020-11" db="EMBL/GenBank/DDBJ databases">
        <title>Isolation and identification of active actinomycetes.</title>
        <authorList>
            <person name="Sun X."/>
        </authorList>
    </citation>
    <scope>NUCLEOTIDE SEQUENCE</scope>
    <source>
        <strain evidence="2">NEAU-A11</strain>
    </source>
</reference>
<dbReference type="Proteomes" id="UP000598146">
    <property type="component" value="Unassembled WGS sequence"/>
</dbReference>
<keyword evidence="3" id="KW-1185">Reference proteome</keyword>
<dbReference type="EMBL" id="JADQTO010000015">
    <property type="protein sequence ID" value="MBG0565516.1"/>
    <property type="molecule type" value="Genomic_DNA"/>
</dbReference>
<evidence type="ECO:0000313" key="2">
    <source>
        <dbReference type="EMBL" id="MBG0565516.1"/>
    </source>
</evidence>
<evidence type="ECO:0000256" key="1">
    <source>
        <dbReference type="SAM" id="Phobius"/>
    </source>
</evidence>
<protein>
    <submittedName>
        <fullName evidence="2">Uncharacterized protein</fullName>
    </submittedName>
</protein>
<keyword evidence="1" id="KW-0812">Transmembrane</keyword>
<evidence type="ECO:0000313" key="3">
    <source>
        <dbReference type="Proteomes" id="UP000598146"/>
    </source>
</evidence>
<comment type="caution">
    <text evidence="2">The sequence shown here is derived from an EMBL/GenBank/DDBJ whole genome shotgun (WGS) entry which is preliminary data.</text>
</comment>
<dbReference type="AlphaFoldDB" id="A0A931G1U1"/>